<feature type="domain" description="ChrR-like cupin" evidence="1">
    <location>
        <begin position="135"/>
        <end position="196"/>
    </location>
</feature>
<proteinExistence type="predicted"/>
<evidence type="ECO:0000259" key="1">
    <source>
        <dbReference type="Pfam" id="PF12973"/>
    </source>
</evidence>
<evidence type="ECO:0000313" key="3">
    <source>
        <dbReference type="Proteomes" id="UP000286976"/>
    </source>
</evidence>
<reference evidence="2 3" key="1">
    <citation type="journal article" date="2011" name="Front. Microbiol.">
        <title>Genomic signatures of strain selection and enhancement in Bacillus atrophaeus var. globigii, a historical biowarfare simulant.</title>
        <authorList>
            <person name="Gibbons H.S."/>
            <person name="Broomall S.M."/>
            <person name="McNew L.A."/>
            <person name="Daligault H."/>
            <person name="Chapman C."/>
            <person name="Bruce D."/>
            <person name="Karavis M."/>
            <person name="Krepps M."/>
            <person name="McGregor P.A."/>
            <person name="Hong C."/>
            <person name="Park K.H."/>
            <person name="Akmal A."/>
            <person name="Feldman A."/>
            <person name="Lin J.S."/>
            <person name="Chang W.E."/>
            <person name="Higgs B.W."/>
            <person name="Demirev P."/>
            <person name="Lindquist J."/>
            <person name="Liem A."/>
            <person name="Fochler E."/>
            <person name="Read T.D."/>
            <person name="Tapia R."/>
            <person name="Johnson S."/>
            <person name="Bishop-Lilly K.A."/>
            <person name="Detter C."/>
            <person name="Han C."/>
            <person name="Sozhamannan S."/>
            <person name="Rosenzweig C.N."/>
            <person name="Skowronski E.W."/>
        </authorList>
    </citation>
    <scope>NUCLEOTIDE SEQUENCE [LARGE SCALE GENOMIC DNA]</scope>
    <source>
        <strain evidence="2 3">AIT1</strain>
    </source>
</reference>
<dbReference type="InterPro" id="IPR014710">
    <property type="entry name" value="RmlC-like_jellyroll"/>
</dbReference>
<dbReference type="OrthoDB" id="2988517at2"/>
<dbReference type="SUPFAM" id="SSF51182">
    <property type="entry name" value="RmlC-like cupins"/>
    <property type="match status" value="1"/>
</dbReference>
<dbReference type="Proteomes" id="UP000286976">
    <property type="component" value="Unassembled WGS sequence"/>
</dbReference>
<protein>
    <submittedName>
        <fullName evidence="2">Transcriptional regulator</fullName>
    </submittedName>
</protein>
<organism evidence="2 3">
    <name type="scientific">Aliidiomarina taiwanensis</name>
    <dbReference type="NCBI Taxonomy" id="946228"/>
    <lineage>
        <taxon>Bacteria</taxon>
        <taxon>Pseudomonadati</taxon>
        <taxon>Pseudomonadota</taxon>
        <taxon>Gammaproteobacteria</taxon>
        <taxon>Alteromonadales</taxon>
        <taxon>Idiomarinaceae</taxon>
        <taxon>Aliidiomarina</taxon>
    </lineage>
</organism>
<dbReference type="Gene3D" id="2.60.120.10">
    <property type="entry name" value="Jelly Rolls"/>
    <property type="match status" value="1"/>
</dbReference>
<dbReference type="InterPro" id="IPR041916">
    <property type="entry name" value="Anti_sigma_zinc_sf"/>
</dbReference>
<dbReference type="RefSeq" id="WP_126756407.1">
    <property type="nucleotide sequence ID" value="NZ_PIPQ01000001.1"/>
</dbReference>
<dbReference type="NCBIfam" id="TIGR02451">
    <property type="entry name" value="anti_sig_ChrR"/>
    <property type="match status" value="1"/>
</dbReference>
<dbReference type="Gene3D" id="1.10.10.1320">
    <property type="entry name" value="Anti-sigma factor, zinc-finger domain"/>
    <property type="match status" value="1"/>
</dbReference>
<dbReference type="InterPro" id="IPR025979">
    <property type="entry name" value="ChrR-like_cupin_dom"/>
</dbReference>
<dbReference type="EMBL" id="PIPQ01000001">
    <property type="protein sequence ID" value="RUO44011.1"/>
    <property type="molecule type" value="Genomic_DNA"/>
</dbReference>
<comment type="caution">
    <text evidence="2">The sequence shown here is derived from an EMBL/GenBank/DDBJ whole genome shotgun (WGS) entry which is preliminary data.</text>
</comment>
<keyword evidence="3" id="KW-1185">Reference proteome</keyword>
<name>A0A432X9V0_9GAMM</name>
<sequence length="222" mass="25066">MKIKYHPTDELIEHFTAGILSPALSVLVSTHLDLCPRCQQVNLEVEESLAEQLITTSPAGVNTADYDQMLEHIFNSPAPVQQPQRQSLHSLRVNGKTFVLPPTLARQYQRIGQWSRIPGKMFKAPVQLGSDECIHLIYMDKGSRVPEHTHKGNEVTLVINGVFNDEQDEYRDGDFVMLDQQHKHQPQTQSHDCLTLATLDAPLLFTAGLPRLLNPFSSLFFK</sequence>
<accession>A0A432X9V0</accession>
<dbReference type="InterPro" id="IPR012807">
    <property type="entry name" value="Anti-sigma_ChrR"/>
</dbReference>
<gene>
    <name evidence="2" type="ORF">CWE15_02175</name>
</gene>
<dbReference type="CDD" id="cd20301">
    <property type="entry name" value="cupin_ChrR"/>
    <property type="match status" value="1"/>
</dbReference>
<dbReference type="AlphaFoldDB" id="A0A432X9V0"/>
<dbReference type="InterPro" id="IPR011051">
    <property type="entry name" value="RmlC_Cupin_sf"/>
</dbReference>
<dbReference type="Pfam" id="PF12973">
    <property type="entry name" value="Cupin_7"/>
    <property type="match status" value="1"/>
</dbReference>
<evidence type="ECO:0000313" key="2">
    <source>
        <dbReference type="EMBL" id="RUO44011.1"/>
    </source>
</evidence>